<evidence type="ECO:0000256" key="1">
    <source>
        <dbReference type="SAM" id="MobiDB-lite"/>
    </source>
</evidence>
<sequence length="212" mass="21524">MTTRQMALLPILVVLLLAAGAHASGGRQLQDAQAAAPSAAGMHTQQGMAPGPAPSEPMADILFTISAPRAVLTADALTLMDVASVVQFYTSESKAGVYSTGDFANSSAGGKFVTAAGQWLDHPMAVLKAANGSGNMTSALLSLGDPRYDAARHTLTFKTKIMPATRADGAVDGAVDGAEDGVGIMAGGESEGGWHGDERQTKLLAAASTIRA</sequence>
<accession>A0AAW1QL00</accession>
<keyword evidence="2" id="KW-0732">Signal</keyword>
<name>A0AAW1QL00_9CHLO</name>
<dbReference type="Proteomes" id="UP001445335">
    <property type="component" value="Unassembled WGS sequence"/>
</dbReference>
<evidence type="ECO:0000313" key="3">
    <source>
        <dbReference type="EMBL" id="KAK9821975.1"/>
    </source>
</evidence>
<protein>
    <submittedName>
        <fullName evidence="3">Uncharacterized protein</fullName>
    </submittedName>
</protein>
<evidence type="ECO:0000256" key="2">
    <source>
        <dbReference type="SAM" id="SignalP"/>
    </source>
</evidence>
<gene>
    <name evidence="3" type="ORF">WJX81_008402</name>
</gene>
<reference evidence="3 4" key="1">
    <citation type="journal article" date="2024" name="Nat. Commun.">
        <title>Phylogenomics reveals the evolutionary origins of lichenization in chlorophyte algae.</title>
        <authorList>
            <person name="Puginier C."/>
            <person name="Libourel C."/>
            <person name="Otte J."/>
            <person name="Skaloud P."/>
            <person name="Haon M."/>
            <person name="Grisel S."/>
            <person name="Petersen M."/>
            <person name="Berrin J.G."/>
            <person name="Delaux P.M."/>
            <person name="Dal Grande F."/>
            <person name="Keller J."/>
        </authorList>
    </citation>
    <scope>NUCLEOTIDE SEQUENCE [LARGE SCALE GENOMIC DNA]</scope>
    <source>
        <strain evidence="3 4">SAG 245.80</strain>
    </source>
</reference>
<dbReference type="AlphaFoldDB" id="A0AAW1QL00"/>
<dbReference type="EMBL" id="JALJOU010000093">
    <property type="protein sequence ID" value="KAK9821975.1"/>
    <property type="molecule type" value="Genomic_DNA"/>
</dbReference>
<feature type="region of interest" description="Disordered" evidence="1">
    <location>
        <begin position="29"/>
        <end position="53"/>
    </location>
</feature>
<keyword evidence="4" id="KW-1185">Reference proteome</keyword>
<proteinExistence type="predicted"/>
<feature type="signal peptide" evidence="2">
    <location>
        <begin position="1"/>
        <end position="23"/>
    </location>
</feature>
<feature type="chain" id="PRO_5043564919" evidence="2">
    <location>
        <begin position="24"/>
        <end position="212"/>
    </location>
</feature>
<evidence type="ECO:0000313" key="4">
    <source>
        <dbReference type="Proteomes" id="UP001445335"/>
    </source>
</evidence>
<comment type="caution">
    <text evidence="3">The sequence shown here is derived from an EMBL/GenBank/DDBJ whole genome shotgun (WGS) entry which is preliminary data.</text>
</comment>
<organism evidence="3 4">
    <name type="scientific">Elliptochloris bilobata</name>
    <dbReference type="NCBI Taxonomy" id="381761"/>
    <lineage>
        <taxon>Eukaryota</taxon>
        <taxon>Viridiplantae</taxon>
        <taxon>Chlorophyta</taxon>
        <taxon>core chlorophytes</taxon>
        <taxon>Trebouxiophyceae</taxon>
        <taxon>Trebouxiophyceae incertae sedis</taxon>
        <taxon>Elliptochloris clade</taxon>
        <taxon>Elliptochloris</taxon>
    </lineage>
</organism>